<dbReference type="Pfam" id="PF26639">
    <property type="entry name" value="Het-6_barrel"/>
    <property type="match status" value="1"/>
</dbReference>
<evidence type="ECO:0000313" key="3">
    <source>
        <dbReference type="EMBL" id="PMD45271.1"/>
    </source>
</evidence>
<reference evidence="3 4" key="1">
    <citation type="submission" date="2016-04" db="EMBL/GenBank/DDBJ databases">
        <title>A degradative enzymes factory behind the ericoid mycorrhizal symbiosis.</title>
        <authorList>
            <consortium name="DOE Joint Genome Institute"/>
            <person name="Martino E."/>
            <person name="Morin E."/>
            <person name="Grelet G."/>
            <person name="Kuo A."/>
            <person name="Kohler A."/>
            <person name="Daghino S."/>
            <person name="Barry K."/>
            <person name="Choi C."/>
            <person name="Cichocki N."/>
            <person name="Clum A."/>
            <person name="Copeland A."/>
            <person name="Hainaut M."/>
            <person name="Haridas S."/>
            <person name="Labutti K."/>
            <person name="Lindquist E."/>
            <person name="Lipzen A."/>
            <person name="Khouja H.-R."/>
            <person name="Murat C."/>
            <person name="Ohm R."/>
            <person name="Olson A."/>
            <person name="Spatafora J."/>
            <person name="Veneault-Fourrey C."/>
            <person name="Henrissat B."/>
            <person name="Grigoriev I."/>
            <person name="Martin F."/>
            <person name="Perotto S."/>
        </authorList>
    </citation>
    <scope>NUCLEOTIDE SEQUENCE [LARGE SCALE GENOMIC DNA]</scope>
    <source>
        <strain evidence="3 4">F</strain>
    </source>
</reference>
<name>A0A2J6S3D2_HYAVF</name>
<feature type="compositionally biased region" description="Basic and acidic residues" evidence="1">
    <location>
        <begin position="606"/>
        <end position="618"/>
    </location>
</feature>
<dbReference type="AlphaFoldDB" id="A0A2J6S3D2"/>
<dbReference type="PANTHER" id="PTHR24148:SF73">
    <property type="entry name" value="HET DOMAIN PROTEIN (AFU_ORTHOLOGUE AFUA_8G01020)"/>
    <property type="match status" value="1"/>
</dbReference>
<feature type="region of interest" description="Disordered" evidence="1">
    <location>
        <begin position="598"/>
        <end position="618"/>
    </location>
</feature>
<proteinExistence type="predicted"/>
<protein>
    <submittedName>
        <fullName evidence="3">HET-domain-containing protein</fullName>
    </submittedName>
</protein>
<gene>
    <name evidence="3" type="ORF">L207DRAFT_629769</name>
</gene>
<dbReference type="Proteomes" id="UP000235786">
    <property type="component" value="Unassembled WGS sequence"/>
</dbReference>
<dbReference type="InterPro" id="IPR052895">
    <property type="entry name" value="HetReg/Transcr_Mod"/>
</dbReference>
<dbReference type="InterPro" id="IPR010730">
    <property type="entry name" value="HET"/>
</dbReference>
<evidence type="ECO:0000256" key="1">
    <source>
        <dbReference type="SAM" id="MobiDB-lite"/>
    </source>
</evidence>
<feature type="domain" description="Heterokaryon incompatibility" evidence="2">
    <location>
        <begin position="128"/>
        <end position="288"/>
    </location>
</feature>
<feature type="compositionally biased region" description="Basic and acidic residues" evidence="1">
    <location>
        <begin position="77"/>
        <end position="86"/>
    </location>
</feature>
<keyword evidence="4" id="KW-1185">Reference proteome</keyword>
<dbReference type="PANTHER" id="PTHR24148">
    <property type="entry name" value="ANKYRIN REPEAT DOMAIN-CONTAINING PROTEIN 39 HOMOLOG-RELATED"/>
    <property type="match status" value="1"/>
</dbReference>
<dbReference type="Pfam" id="PF06985">
    <property type="entry name" value="HET"/>
    <property type="match status" value="1"/>
</dbReference>
<feature type="region of interest" description="Disordered" evidence="1">
    <location>
        <begin position="77"/>
        <end position="112"/>
    </location>
</feature>
<organism evidence="3 4">
    <name type="scientific">Hyaloscypha variabilis (strain UAMH 11265 / GT02V1 / F)</name>
    <name type="common">Meliniomyces variabilis</name>
    <dbReference type="NCBI Taxonomy" id="1149755"/>
    <lineage>
        <taxon>Eukaryota</taxon>
        <taxon>Fungi</taxon>
        <taxon>Dikarya</taxon>
        <taxon>Ascomycota</taxon>
        <taxon>Pezizomycotina</taxon>
        <taxon>Leotiomycetes</taxon>
        <taxon>Helotiales</taxon>
        <taxon>Hyaloscyphaceae</taxon>
        <taxon>Hyaloscypha</taxon>
        <taxon>Hyaloscypha variabilis</taxon>
    </lineage>
</organism>
<dbReference type="EMBL" id="KZ613940">
    <property type="protein sequence ID" value="PMD45271.1"/>
    <property type="molecule type" value="Genomic_DNA"/>
</dbReference>
<accession>A0A2J6S3D2</accession>
<dbReference type="OrthoDB" id="265717at2759"/>
<evidence type="ECO:0000259" key="2">
    <source>
        <dbReference type="Pfam" id="PF06985"/>
    </source>
</evidence>
<sequence>MTLRYRALKDSEIRLITLITDPSDPLYRNDMICCKLEHFCLSENQKSDVFKIGGKVKGWTRSWDRNGVDLKQMEHSLLRKSPKDKTQSNWMSNALKIPPTSSGSTPPTSPFDENTENTLPWRYIWGDYVALSYLWGPQDSATDVTILVDNEKFKVRSNLAAAMRQLKVCPRIKQGFRLWIDMICINQENTQEREIQVRKMKEIYASAWHVVVWLGVEAEGSDLAMMALRYLSRRHQHASSSTHPDIICQPGWRVATRMRYTSFKRDIHVHLYRLLTRQYWYRLWILQEIALGRNDMPVLCGNSYINWSDIVAATTLIQQNELGFWMATDWALFFNNNGLTEGEYGYIKWQKADITRGSVRNRDQWCRPEWRKFADMANLQEDQSRFILSHPLEHAKNNEIPRSDPQDEGMPVGLDTTHSQDQRFWKALLLGRSAAATNPCDKIYGLLGLSGLSKLELSVNYNFSPEEVFITFARSVITKSHSLSLLRFTSNPVGEILRPGDSQTLRKRHVEKYIISSACVHTDLPSWAPCWICDSGASWETKGYRAGIFLPFNPNFETVVAISGKRCILSLSGASFDRVENLSAFHACEVDEMFPYNNSSPPTETLSKESTAKDRKIESPYSSISEALWRTLVGNRSSSGCLPAPNAYSCILSIRALEAWQDDFLASDKAYWLGKTLTQFRSRNKELDIFGTKLGDILKSPSLVSNFKNGAKEWADAASCARTTLEYRRLATTNKGYLGVVPAGARSGDVVAVLAGTEMPVILRPAGEHLQNDLYKIVGLAYVHGLMDGEMMGMVQTGKVKVRDLRLC</sequence>
<evidence type="ECO:0000313" key="4">
    <source>
        <dbReference type="Proteomes" id="UP000235786"/>
    </source>
</evidence>